<feature type="region of interest" description="Disordered" evidence="1">
    <location>
        <begin position="188"/>
        <end position="207"/>
    </location>
</feature>
<gene>
    <name evidence="2" type="ORF">BOLC5T34066H</name>
</gene>
<dbReference type="InterPro" id="IPR044519">
    <property type="entry name" value="ARF_GAP_AGD6/7"/>
</dbReference>
<dbReference type="GO" id="GO:0005096">
    <property type="term" value="F:GTPase activator activity"/>
    <property type="evidence" value="ECO:0007669"/>
    <property type="project" value="InterPro"/>
</dbReference>
<evidence type="ECO:0000313" key="2">
    <source>
        <dbReference type="EMBL" id="VDD46519.1"/>
    </source>
</evidence>
<protein>
    <submittedName>
        <fullName evidence="2">Uncharacterized protein</fullName>
    </submittedName>
</protein>
<organism evidence="2">
    <name type="scientific">Brassica oleracea</name>
    <name type="common">Wild cabbage</name>
    <dbReference type="NCBI Taxonomy" id="3712"/>
    <lineage>
        <taxon>Eukaryota</taxon>
        <taxon>Viridiplantae</taxon>
        <taxon>Streptophyta</taxon>
        <taxon>Embryophyta</taxon>
        <taxon>Tracheophyta</taxon>
        <taxon>Spermatophyta</taxon>
        <taxon>Magnoliopsida</taxon>
        <taxon>eudicotyledons</taxon>
        <taxon>Gunneridae</taxon>
        <taxon>Pentapetalae</taxon>
        <taxon>rosids</taxon>
        <taxon>malvids</taxon>
        <taxon>Brassicales</taxon>
        <taxon>Brassicaceae</taxon>
        <taxon>Brassiceae</taxon>
        <taxon>Brassica</taxon>
    </lineage>
</organism>
<sequence>MAKVLGQCRLIFKTLDWEADESFRSSSDMRRSQSASDFRASGGRGAPAKSKSSEDIYSRSQLEASAANKESFFSKRMAENKSKPEGLPPSQGGVIIRVVVVVEIDVFSVMSEGFGRLSIVAASAANVVQTGTMEFTSKVKEGGLDHTVSETVNVVASKTTDGQRTRGIMKGVMAIASQKVEEFTKEEASTWNQQNTNEGNGYYQNKG</sequence>
<feature type="compositionally biased region" description="Basic and acidic residues" evidence="1">
    <location>
        <begin position="22"/>
        <end position="31"/>
    </location>
</feature>
<reference evidence="2" key="1">
    <citation type="submission" date="2018-11" db="EMBL/GenBank/DDBJ databases">
        <authorList>
            <consortium name="Genoscope - CEA"/>
            <person name="William W."/>
        </authorList>
    </citation>
    <scope>NUCLEOTIDE SEQUENCE</scope>
</reference>
<feature type="compositionally biased region" description="Polar residues" evidence="1">
    <location>
        <begin position="189"/>
        <end position="207"/>
    </location>
</feature>
<dbReference type="PANTHER" id="PTHR47021:SF3">
    <property type="entry name" value="ADP-RIBOSYLATION FACTOR GTPASE-ACTIVATING PROTEIN AGD7"/>
    <property type="match status" value="1"/>
</dbReference>
<dbReference type="AlphaFoldDB" id="A0A3P6FW40"/>
<accession>A0A3P6FW40</accession>
<proteinExistence type="predicted"/>
<dbReference type="PANTHER" id="PTHR47021">
    <property type="entry name" value="ADP-RIBOSYLATION FACTOR GTPASE-ACTIVATING PROTEIN AGD6-RELATED"/>
    <property type="match status" value="1"/>
</dbReference>
<feature type="non-terminal residue" evidence="2">
    <location>
        <position position="207"/>
    </location>
</feature>
<evidence type="ECO:0000256" key="1">
    <source>
        <dbReference type="SAM" id="MobiDB-lite"/>
    </source>
</evidence>
<name>A0A3P6FW40_BRAOL</name>
<dbReference type="GO" id="GO:0016192">
    <property type="term" value="P:vesicle-mediated transport"/>
    <property type="evidence" value="ECO:0007669"/>
    <property type="project" value="InterPro"/>
</dbReference>
<feature type="region of interest" description="Disordered" evidence="1">
    <location>
        <begin position="22"/>
        <end position="60"/>
    </location>
</feature>
<dbReference type="EMBL" id="LR031877">
    <property type="protein sequence ID" value="VDD46519.1"/>
    <property type="molecule type" value="Genomic_DNA"/>
</dbReference>